<sequence length="66" mass="7386">MADLKSSWQGRPFGFEVECVTADGEPTQRGRSIAAGDSWNQSWFLVENHADGTENELDTIMTPIWV</sequence>
<dbReference type="EMBL" id="MU825398">
    <property type="protein sequence ID" value="KAJ7393491.1"/>
    <property type="molecule type" value="Genomic_DNA"/>
</dbReference>
<gene>
    <name evidence="1" type="ORF">OS493_006473</name>
</gene>
<name>A0A9X0DBF2_9CNID</name>
<dbReference type="AlphaFoldDB" id="A0A9X0DBF2"/>
<evidence type="ECO:0000313" key="1">
    <source>
        <dbReference type="EMBL" id="KAJ7393491.1"/>
    </source>
</evidence>
<dbReference type="Proteomes" id="UP001163046">
    <property type="component" value="Unassembled WGS sequence"/>
</dbReference>
<comment type="caution">
    <text evidence="1">The sequence shown here is derived from an EMBL/GenBank/DDBJ whole genome shotgun (WGS) entry which is preliminary data.</text>
</comment>
<reference evidence="1" key="1">
    <citation type="submission" date="2023-01" db="EMBL/GenBank/DDBJ databases">
        <title>Genome assembly of the deep-sea coral Lophelia pertusa.</title>
        <authorList>
            <person name="Herrera S."/>
            <person name="Cordes E."/>
        </authorList>
    </citation>
    <scope>NUCLEOTIDE SEQUENCE</scope>
    <source>
        <strain evidence="1">USNM1676648</strain>
        <tissue evidence="1">Polyp</tissue>
    </source>
</reference>
<evidence type="ECO:0000313" key="2">
    <source>
        <dbReference type="Proteomes" id="UP001163046"/>
    </source>
</evidence>
<organism evidence="1 2">
    <name type="scientific">Desmophyllum pertusum</name>
    <dbReference type="NCBI Taxonomy" id="174260"/>
    <lineage>
        <taxon>Eukaryota</taxon>
        <taxon>Metazoa</taxon>
        <taxon>Cnidaria</taxon>
        <taxon>Anthozoa</taxon>
        <taxon>Hexacorallia</taxon>
        <taxon>Scleractinia</taxon>
        <taxon>Caryophylliina</taxon>
        <taxon>Caryophylliidae</taxon>
        <taxon>Desmophyllum</taxon>
    </lineage>
</organism>
<accession>A0A9X0DBF2</accession>
<proteinExistence type="predicted"/>
<protein>
    <submittedName>
        <fullName evidence="1">Uncharacterized protein</fullName>
    </submittedName>
</protein>
<keyword evidence="2" id="KW-1185">Reference proteome</keyword>